<sequence length="893" mass="106276">MYKVETHNNSKNYFINLEIENDAIYITANTSLSNMIKETSKFNEGDQWRVLDIENFIKIIYPEWNNTINKIKLKAQVRLALLEVKSDLKNQTELKEIKFLEENISLLFSDFVFLFEAGVKKLNFESKNVKLNLLQEIFNKFTESEAFKSVSNEVLNPECFFEIGNKIKNVYIENLINHDREKNKIVAKKIEESQARVNRIYFFNVNYLDLKRYMVIEMLKVCGYEIIFRIPYFNNLNVVNKSWDVLYKNLSFFNLEINKDYFNSVRDNMKYLEFIEGNKQIKPGNEKVKIKNYREIYDFKKDIGNNIVITFYKDSLESCMKRNELNLKNHCYQSSLGRFIFNLYNCKLVEDNVKIDFNTFREMITSGWVQYKDWNGNRLSSFLADNEEYFSGVKTIDEIINRIEKIKDIEEVSGIFEEQAKNRVKNNKTKAFLSNPFRAFGYVNLEKYNITANYMLEVSLRLKRFILKTLESQNEVIDVNAHLENMSILFRNSYIVNLYKEGTELEKRIIKKLFGILKNPSLFENKLHKDELSELFNVYLFLDEKDGKNDIQEEDFSIDQLEGIILRDKLFVSNKRKRLCLSDLSYKAYEKYTEKYILSGRILSMDELKFIFQENLTGRNKDAVLEGIYLQEKSKLSFEAYVKFALANLFINFDGELEFSWIEGLRKDDSKSIILKQLETIYGNVEKVKQTLDFEDLIRKEDIDEIFSHNYDKNFIKNQSKILPEVAFRDLDFCGEKFLYSSILEEYPVYYSEFHHRLVFSALISMLKNSIEDGYLNIYKYILPLFPQWEDVVKKNILDCEYSRKNFKEYKYFDGVNYPKNIDALYLLKSKYVVTENSKIRNRYNKGEFNSKRYYDEFVSDYLGEESLNSGLHCMMCPHCYVCRKGDFVIDRK</sequence>
<gene>
    <name evidence="1" type="ORF">CLBCK_00050</name>
</gene>
<name>A0A1S8SKW2_CLOBE</name>
<dbReference type="RefSeq" id="WP_077836949.1">
    <property type="nucleotide sequence ID" value="NZ_JABTAE010000001.1"/>
</dbReference>
<evidence type="ECO:0000313" key="2">
    <source>
        <dbReference type="Proteomes" id="UP000190973"/>
    </source>
</evidence>
<dbReference type="EMBL" id="LZZI01000001">
    <property type="protein sequence ID" value="OOM66049.1"/>
    <property type="molecule type" value="Genomic_DNA"/>
</dbReference>
<proteinExistence type="predicted"/>
<comment type="caution">
    <text evidence="1">The sequence shown here is derived from an EMBL/GenBank/DDBJ whole genome shotgun (WGS) entry which is preliminary data.</text>
</comment>
<dbReference type="AlphaFoldDB" id="A0A1S8SKW2"/>
<protein>
    <submittedName>
        <fullName evidence="1">Uncharacterized protein</fullName>
    </submittedName>
</protein>
<accession>A0A1S8SKW2</accession>
<organism evidence="1 2">
    <name type="scientific">Clostridium beijerinckii</name>
    <name type="common">Clostridium MP</name>
    <dbReference type="NCBI Taxonomy" id="1520"/>
    <lineage>
        <taxon>Bacteria</taxon>
        <taxon>Bacillati</taxon>
        <taxon>Bacillota</taxon>
        <taxon>Clostridia</taxon>
        <taxon>Eubacteriales</taxon>
        <taxon>Clostridiaceae</taxon>
        <taxon>Clostridium</taxon>
    </lineage>
</organism>
<reference evidence="1 2" key="1">
    <citation type="submission" date="2016-05" db="EMBL/GenBank/DDBJ databases">
        <title>Microbial solvent formation.</title>
        <authorList>
            <person name="Poehlein A."/>
            <person name="Montoya Solano J.D."/>
            <person name="Flitsch S."/>
            <person name="Krabben P."/>
            <person name="Duerre P."/>
            <person name="Daniel R."/>
        </authorList>
    </citation>
    <scope>NUCLEOTIDE SEQUENCE [LARGE SCALE GENOMIC DNA]</scope>
    <source>
        <strain evidence="1 2">DSM 53</strain>
    </source>
</reference>
<dbReference type="Proteomes" id="UP000190973">
    <property type="component" value="Unassembled WGS sequence"/>
</dbReference>
<evidence type="ECO:0000313" key="1">
    <source>
        <dbReference type="EMBL" id="OOM66049.1"/>
    </source>
</evidence>